<proteinExistence type="predicted"/>
<dbReference type="Proteomes" id="UP000041595">
    <property type="component" value="Unassembled WGS sequence"/>
</dbReference>
<organism evidence="1 2">
    <name type="scientific">Yersinia aldovae</name>
    <dbReference type="NCBI Taxonomy" id="29483"/>
    <lineage>
        <taxon>Bacteria</taxon>
        <taxon>Pseudomonadati</taxon>
        <taxon>Pseudomonadota</taxon>
        <taxon>Gammaproteobacteria</taxon>
        <taxon>Enterobacterales</taxon>
        <taxon>Yersiniaceae</taxon>
        <taxon>Yersinia</taxon>
    </lineage>
</organism>
<name>A0A0T9T1E9_YERAL</name>
<sequence>MLLKNSVSIERVQEHRLRLTSRLQVVELLDTDINTFLPPSFQPIEILNGHCKKRVVARNSATILSHFLTRI</sequence>
<reference evidence="1 2" key="1">
    <citation type="submission" date="2015-03" db="EMBL/GenBank/DDBJ databases">
        <authorList>
            <person name="Murphy D."/>
        </authorList>
    </citation>
    <scope>NUCLEOTIDE SEQUENCE [LARGE SCALE GENOMIC DNA]</scope>
    <source>
        <strain evidence="1 2">IP06005</strain>
    </source>
</reference>
<evidence type="ECO:0000313" key="2">
    <source>
        <dbReference type="Proteomes" id="UP000041595"/>
    </source>
</evidence>
<gene>
    <name evidence="1" type="ORF">ERS137965_00430</name>
</gene>
<dbReference type="AlphaFoldDB" id="A0A0T9T1E9"/>
<accession>A0A0T9T1E9</accession>
<dbReference type="EMBL" id="CQEJ01000002">
    <property type="protein sequence ID" value="CNK55935.1"/>
    <property type="molecule type" value="Genomic_DNA"/>
</dbReference>
<protein>
    <submittedName>
        <fullName evidence="1">Uncharacterized protein</fullName>
    </submittedName>
</protein>
<evidence type="ECO:0000313" key="1">
    <source>
        <dbReference type="EMBL" id="CNK55935.1"/>
    </source>
</evidence>